<evidence type="ECO:0000256" key="1">
    <source>
        <dbReference type="SAM" id="MobiDB-lite"/>
    </source>
</evidence>
<protein>
    <submittedName>
        <fullName evidence="2">Uncharacterized protein</fullName>
    </submittedName>
</protein>
<evidence type="ECO:0000313" key="2">
    <source>
        <dbReference type="EMBL" id="OYD83743.1"/>
    </source>
</evidence>
<dbReference type="AlphaFoldDB" id="A0A235HE13"/>
<reference evidence="2 3" key="1">
    <citation type="submission" date="2017-07" db="EMBL/GenBank/DDBJ databases">
        <title>Whole genome sequence of Azospirillum brasilense 2A1, a potential biofertilizer strain.</title>
        <authorList>
            <person name="Fontana C.A."/>
            <person name="Toffoli L.M."/>
            <person name="Salazar S.M."/>
            <person name="Puglisi E."/>
            <person name="Pedraza R."/>
            <person name="Bassi D."/>
            <person name="Cocconcelli P.S."/>
        </authorList>
    </citation>
    <scope>NUCLEOTIDE SEQUENCE [LARGE SCALE GENOMIC DNA]</scope>
    <source>
        <strain evidence="2 3">2A1</strain>
        <plasmid evidence="2">unnamed</plasmid>
    </source>
</reference>
<gene>
    <name evidence="2" type="ORF">CHT98_14755</name>
</gene>
<geneLocation type="plasmid" evidence="2">
    <name>unnamed</name>
</geneLocation>
<proteinExistence type="predicted"/>
<dbReference type="Proteomes" id="UP000215367">
    <property type="component" value="Unassembled WGS sequence"/>
</dbReference>
<keyword evidence="2" id="KW-0614">Plasmid</keyword>
<comment type="caution">
    <text evidence="2">The sequence shown here is derived from an EMBL/GenBank/DDBJ whole genome shotgun (WGS) entry which is preliminary data.</text>
</comment>
<feature type="region of interest" description="Disordered" evidence="1">
    <location>
        <begin position="1"/>
        <end position="33"/>
    </location>
</feature>
<evidence type="ECO:0000313" key="3">
    <source>
        <dbReference type="Proteomes" id="UP000215367"/>
    </source>
</evidence>
<organism evidence="2 3">
    <name type="scientific">Azospirillum brasilense</name>
    <dbReference type="NCBI Taxonomy" id="192"/>
    <lineage>
        <taxon>Bacteria</taxon>
        <taxon>Pseudomonadati</taxon>
        <taxon>Pseudomonadota</taxon>
        <taxon>Alphaproteobacteria</taxon>
        <taxon>Rhodospirillales</taxon>
        <taxon>Azospirillaceae</taxon>
        <taxon>Azospirillum</taxon>
    </lineage>
</organism>
<name>A0A235HE13_AZOBR</name>
<dbReference type="EMBL" id="NOWT01000012">
    <property type="protein sequence ID" value="OYD83743.1"/>
    <property type="molecule type" value="Genomic_DNA"/>
</dbReference>
<accession>A0A235HE13</accession>
<sequence>MAASAFHPGATPADPDGLFDIGPNRPGPGSHDSRLAICAGSVDPVETKIRSGRVDAHRLMEGGGNTGKMVVARSVEDVERCRRETGR</sequence>